<dbReference type="AlphaFoldDB" id="Q488W8"/>
<protein>
    <submittedName>
        <fullName evidence="1">Uncharacterized protein</fullName>
    </submittedName>
</protein>
<dbReference type="Proteomes" id="UP000000547">
    <property type="component" value="Chromosome"/>
</dbReference>
<proteinExistence type="predicted"/>
<organism evidence="1 2">
    <name type="scientific">Colwellia psychrerythraea (strain 34H / ATCC BAA-681)</name>
    <name type="common">Vibrio psychroerythus</name>
    <dbReference type="NCBI Taxonomy" id="167879"/>
    <lineage>
        <taxon>Bacteria</taxon>
        <taxon>Pseudomonadati</taxon>
        <taxon>Pseudomonadota</taxon>
        <taxon>Gammaproteobacteria</taxon>
        <taxon>Alteromonadales</taxon>
        <taxon>Colwelliaceae</taxon>
        <taxon>Colwellia</taxon>
    </lineage>
</organism>
<dbReference type="KEGG" id="cps:CPS_0646"/>
<evidence type="ECO:0000313" key="2">
    <source>
        <dbReference type="Proteomes" id="UP000000547"/>
    </source>
</evidence>
<dbReference type="STRING" id="167879.CPS_0646"/>
<accession>Q488W8</accession>
<sequence>MGECVHYYLPLVSLRFFINANLIKIKPEEQLLLLY</sequence>
<evidence type="ECO:0000313" key="1">
    <source>
        <dbReference type="EMBL" id="AAZ24802.1"/>
    </source>
</evidence>
<dbReference type="EMBL" id="CP000083">
    <property type="protein sequence ID" value="AAZ24802.1"/>
    <property type="molecule type" value="Genomic_DNA"/>
</dbReference>
<name>Q488W8_COLP3</name>
<gene>
    <name evidence="1" type="ordered locus">CPS_0646</name>
</gene>
<reference evidence="1" key="1">
    <citation type="journal article" date="2005" name="Proc. Natl. Acad. Sci. U.S.A.">
        <title>The psychrophilic lifestyle as revealed by the genome sequence of Colwellia psychrerythraea 34H through genomic and proteomic analyses.</title>
        <authorList>
            <person name="Methe B.A."/>
            <person name="Nelson K.E."/>
            <person name="Deming J.W."/>
            <person name="Momen B."/>
            <person name="Melamud E."/>
            <person name="Zhang X."/>
            <person name="Moult J."/>
            <person name="Madupu R."/>
            <person name="Nelson W.C."/>
            <person name="Dodson R.J."/>
            <person name="Brinkac L.M."/>
            <person name="Daugherty S.C."/>
            <person name="Durkin A.S."/>
            <person name="DeBoy R.T."/>
            <person name="Kolonay J.F."/>
            <person name="Sullivan S.A."/>
            <person name="Zhou L."/>
            <person name="Davidsen T.M."/>
            <person name="Wu M."/>
            <person name="Huston A.L."/>
            <person name="Lewis M."/>
            <person name="Weaver B."/>
            <person name="Weidman J.F."/>
            <person name="Khouri H."/>
            <person name="Utterback T.R."/>
            <person name="Feldblyum T.V."/>
            <person name="Fraser C.M."/>
        </authorList>
    </citation>
    <scope>NUCLEOTIDE SEQUENCE [LARGE SCALE GENOMIC DNA]</scope>
    <source>
        <strain evidence="1">34H</strain>
    </source>
</reference>
<dbReference type="HOGENOM" id="CLU_3364381_0_0_6"/>